<dbReference type="Pfam" id="PF05678">
    <property type="entry name" value="VQ"/>
    <property type="match status" value="1"/>
</dbReference>
<dbReference type="PANTHER" id="PTHR34794:SF1">
    <property type="entry name" value="OS10G0101800 PROTEIN"/>
    <property type="match status" value="1"/>
</dbReference>
<dbReference type="Proteomes" id="UP001327560">
    <property type="component" value="Chromosome 8"/>
</dbReference>
<proteinExistence type="predicted"/>
<protein>
    <recommendedName>
        <fullName evidence="2">VQ domain-containing protein</fullName>
    </recommendedName>
</protein>
<name>A0AAQ3QNF6_9LILI</name>
<evidence type="ECO:0000313" key="4">
    <source>
        <dbReference type="Proteomes" id="UP001327560"/>
    </source>
</evidence>
<feature type="domain" description="VQ" evidence="2">
    <location>
        <begin position="58"/>
        <end position="73"/>
    </location>
</feature>
<feature type="region of interest" description="Disordered" evidence="1">
    <location>
        <begin position="1"/>
        <end position="40"/>
    </location>
</feature>
<reference evidence="3 4" key="1">
    <citation type="submission" date="2023-10" db="EMBL/GenBank/DDBJ databases">
        <title>Chromosome-scale genome assembly provides insights into flower coloration mechanisms of Canna indica.</title>
        <authorList>
            <person name="Li C."/>
        </authorList>
    </citation>
    <scope>NUCLEOTIDE SEQUENCE [LARGE SCALE GENOMIC DNA]</scope>
    <source>
        <tissue evidence="3">Flower</tissue>
    </source>
</reference>
<evidence type="ECO:0000259" key="2">
    <source>
        <dbReference type="Pfam" id="PF05678"/>
    </source>
</evidence>
<feature type="region of interest" description="Disordered" evidence="1">
    <location>
        <begin position="67"/>
        <end position="97"/>
    </location>
</feature>
<gene>
    <name evidence="3" type="ORF">Cni_G26492</name>
</gene>
<dbReference type="AlphaFoldDB" id="A0AAQ3QNF6"/>
<dbReference type="PANTHER" id="PTHR34794">
    <property type="entry name" value="EXPRESSED PROTEIN"/>
    <property type="match status" value="1"/>
</dbReference>
<feature type="compositionally biased region" description="Polar residues" evidence="1">
    <location>
        <begin position="1"/>
        <end position="22"/>
    </location>
</feature>
<keyword evidence="4" id="KW-1185">Reference proteome</keyword>
<evidence type="ECO:0000313" key="3">
    <source>
        <dbReference type="EMBL" id="WOL17699.1"/>
    </source>
</evidence>
<organism evidence="3 4">
    <name type="scientific">Canna indica</name>
    <name type="common">Indian-shot</name>
    <dbReference type="NCBI Taxonomy" id="4628"/>
    <lineage>
        <taxon>Eukaryota</taxon>
        <taxon>Viridiplantae</taxon>
        <taxon>Streptophyta</taxon>
        <taxon>Embryophyta</taxon>
        <taxon>Tracheophyta</taxon>
        <taxon>Spermatophyta</taxon>
        <taxon>Magnoliopsida</taxon>
        <taxon>Liliopsida</taxon>
        <taxon>Zingiberales</taxon>
        <taxon>Cannaceae</taxon>
        <taxon>Canna</taxon>
    </lineage>
</organism>
<accession>A0AAQ3QNF6</accession>
<dbReference type="InterPro" id="IPR008889">
    <property type="entry name" value="VQ"/>
</dbReference>
<sequence length="167" mass="17826">MDSSTSSLPPQFSPTNTGSSDVAQPLPAPPILHAVRKPAAKPWRKPELLVPRVYLADNPRTFRQLVQRLTGAPRRPPPLSNDDAGPASAHLASARRMPLPATSLRPLSSGLFGERVGDVDVVVPTRESAAVLGDNCGAAELLLPPSFSSYFDLELLASVESGERERS</sequence>
<dbReference type="InterPro" id="IPR039610">
    <property type="entry name" value="VQ29"/>
</dbReference>
<evidence type="ECO:0000256" key="1">
    <source>
        <dbReference type="SAM" id="MobiDB-lite"/>
    </source>
</evidence>
<dbReference type="EMBL" id="CP136897">
    <property type="protein sequence ID" value="WOL17699.1"/>
    <property type="molecule type" value="Genomic_DNA"/>
</dbReference>